<sequence length="246" mass="27168">MTTTYTHPVPEVTAIPIVDQPSLHFPIRRIYCVGRNYAEHAREMGSDPDREPPFFFSKPRDAAVHCPAQIPYALATHNLHYEIELVVAMGKSVQCINVRDAPSCIYGLAVGVDLTRRDLQAVAKEKSRPWDCSKGFDWSAPMSSIQPLDQCSSDLKEIIQGNTANKETSIWLDVNGERKQFGKLSDMTWSIPEIISILSQQFRLEPGDVIFTGTPSGVGPLQIGDVIEGGVDGLTTRLEVSIVESV</sequence>
<keyword evidence="4" id="KW-0378">Hydrolase</keyword>
<dbReference type="EC" id="3.7.1.5" evidence="4"/>
<dbReference type="AlphaFoldDB" id="A0A1Z5J928"/>
<keyword evidence="2" id="KW-0479">Metal-binding</keyword>
<organism evidence="4 5">
    <name type="scientific">Fistulifera solaris</name>
    <name type="common">Oleaginous diatom</name>
    <dbReference type="NCBI Taxonomy" id="1519565"/>
    <lineage>
        <taxon>Eukaryota</taxon>
        <taxon>Sar</taxon>
        <taxon>Stramenopiles</taxon>
        <taxon>Ochrophyta</taxon>
        <taxon>Bacillariophyta</taxon>
        <taxon>Bacillariophyceae</taxon>
        <taxon>Bacillariophycidae</taxon>
        <taxon>Naviculales</taxon>
        <taxon>Naviculaceae</taxon>
        <taxon>Fistulifera</taxon>
    </lineage>
</organism>
<name>A0A1Z5J928_FISSO</name>
<dbReference type="GO" id="GO:0018773">
    <property type="term" value="F:acetylpyruvate hydrolase activity"/>
    <property type="evidence" value="ECO:0007669"/>
    <property type="project" value="TreeGrafter"/>
</dbReference>
<evidence type="ECO:0000313" key="4">
    <source>
        <dbReference type="EMBL" id="GAX10459.1"/>
    </source>
</evidence>
<dbReference type="PANTHER" id="PTHR11820:SF90">
    <property type="entry name" value="FLUTATHIONE S-TRANSFERASE"/>
    <property type="match status" value="1"/>
</dbReference>
<dbReference type="InterPro" id="IPR011234">
    <property type="entry name" value="Fumarylacetoacetase-like_C"/>
</dbReference>
<feature type="domain" description="Fumarylacetoacetase-like C-terminal" evidence="3">
    <location>
        <begin position="30"/>
        <end position="236"/>
    </location>
</feature>
<dbReference type="Proteomes" id="UP000198406">
    <property type="component" value="Unassembled WGS sequence"/>
</dbReference>
<dbReference type="OrthoDB" id="411064at2759"/>
<dbReference type="SUPFAM" id="SSF56529">
    <property type="entry name" value="FAH"/>
    <property type="match status" value="1"/>
</dbReference>
<proteinExistence type="inferred from homology"/>
<dbReference type="InParanoid" id="A0A1Z5J928"/>
<dbReference type="Gene3D" id="3.90.850.10">
    <property type="entry name" value="Fumarylacetoacetase-like, C-terminal domain"/>
    <property type="match status" value="1"/>
</dbReference>
<dbReference type="GO" id="GO:0047621">
    <property type="term" value="F:acylpyruvate hydrolase activity"/>
    <property type="evidence" value="ECO:0007669"/>
    <property type="project" value="UniProtKB-EC"/>
</dbReference>
<comment type="caution">
    <text evidence="4">The sequence shown here is derived from an EMBL/GenBank/DDBJ whole genome shotgun (WGS) entry which is preliminary data.</text>
</comment>
<gene>
    <name evidence="4" type="ORF">FisN_21Lh155</name>
</gene>
<evidence type="ECO:0000313" key="5">
    <source>
        <dbReference type="Proteomes" id="UP000198406"/>
    </source>
</evidence>
<keyword evidence="4" id="KW-0670">Pyruvate</keyword>
<reference evidence="4 5" key="1">
    <citation type="journal article" date="2015" name="Plant Cell">
        <title>Oil accumulation by the oleaginous diatom Fistulifera solaris as revealed by the genome and transcriptome.</title>
        <authorList>
            <person name="Tanaka T."/>
            <person name="Maeda Y."/>
            <person name="Veluchamy A."/>
            <person name="Tanaka M."/>
            <person name="Abida H."/>
            <person name="Marechal E."/>
            <person name="Bowler C."/>
            <person name="Muto M."/>
            <person name="Sunaga Y."/>
            <person name="Tanaka M."/>
            <person name="Yoshino T."/>
            <person name="Taniguchi T."/>
            <person name="Fukuda Y."/>
            <person name="Nemoto M."/>
            <person name="Matsumoto M."/>
            <person name="Wong P.S."/>
            <person name="Aburatani S."/>
            <person name="Fujibuchi W."/>
        </authorList>
    </citation>
    <scope>NUCLEOTIDE SEQUENCE [LARGE SCALE GENOMIC DNA]</scope>
    <source>
        <strain evidence="4 5">JPCC DA0580</strain>
    </source>
</reference>
<protein>
    <submittedName>
        <fullName evidence="4">Acylpyruvate hydrolase</fullName>
        <ecNumber evidence="4">3.7.1.5</ecNumber>
    </submittedName>
</protein>
<dbReference type="Pfam" id="PF01557">
    <property type="entry name" value="FAA_hydrolase"/>
    <property type="match status" value="1"/>
</dbReference>
<accession>A0A1Z5J928</accession>
<evidence type="ECO:0000256" key="2">
    <source>
        <dbReference type="ARBA" id="ARBA00022723"/>
    </source>
</evidence>
<comment type="similarity">
    <text evidence="1">Belongs to the FAH family.</text>
</comment>
<dbReference type="GO" id="GO:0046872">
    <property type="term" value="F:metal ion binding"/>
    <property type="evidence" value="ECO:0007669"/>
    <property type="project" value="UniProtKB-KW"/>
</dbReference>
<dbReference type="PANTHER" id="PTHR11820">
    <property type="entry name" value="ACYLPYRUVASE"/>
    <property type="match status" value="1"/>
</dbReference>
<dbReference type="EMBL" id="BDSP01000017">
    <property type="protein sequence ID" value="GAX10459.1"/>
    <property type="molecule type" value="Genomic_DNA"/>
</dbReference>
<dbReference type="InterPro" id="IPR036663">
    <property type="entry name" value="Fumarylacetoacetase_C_sf"/>
</dbReference>
<evidence type="ECO:0000259" key="3">
    <source>
        <dbReference type="Pfam" id="PF01557"/>
    </source>
</evidence>
<keyword evidence="5" id="KW-1185">Reference proteome</keyword>
<evidence type="ECO:0000256" key="1">
    <source>
        <dbReference type="ARBA" id="ARBA00010211"/>
    </source>
</evidence>